<dbReference type="EMBL" id="OCYS01000037">
    <property type="protein sequence ID" value="SON83049.1"/>
    <property type="molecule type" value="Genomic_DNA"/>
</dbReference>
<accession>A0AB38DY92</accession>
<comment type="caution">
    <text evidence="2">The sequence shown here is derived from an EMBL/GenBank/DDBJ whole genome shotgun (WGS) entry which is preliminary data.</text>
</comment>
<name>A0AB38DY92_XANCH</name>
<keyword evidence="4" id="KW-1185">Reference proteome</keyword>
<proteinExistence type="predicted"/>
<dbReference type="EMBL" id="OCYT01000039">
    <property type="protein sequence ID" value="SON77425.1"/>
    <property type="molecule type" value="Genomic_DNA"/>
</dbReference>
<organism evidence="2 3">
    <name type="scientific">Xanthomonas campestris pv. phaseoli</name>
    <dbReference type="NCBI Taxonomy" id="317013"/>
    <lineage>
        <taxon>Bacteria</taxon>
        <taxon>Pseudomonadati</taxon>
        <taxon>Pseudomonadota</taxon>
        <taxon>Gammaproteobacteria</taxon>
        <taxon>Lysobacterales</taxon>
        <taxon>Lysobacteraceae</taxon>
        <taxon>Xanthomonas</taxon>
    </lineage>
</organism>
<evidence type="ECO:0000313" key="3">
    <source>
        <dbReference type="Proteomes" id="UP000234166"/>
    </source>
</evidence>
<evidence type="ECO:0000313" key="1">
    <source>
        <dbReference type="EMBL" id="SON77425.1"/>
    </source>
</evidence>
<evidence type="ECO:0000313" key="2">
    <source>
        <dbReference type="EMBL" id="SON83049.1"/>
    </source>
</evidence>
<gene>
    <name evidence="1" type="ORF">XAP6984_1330085</name>
    <name evidence="2" type="ORF">XAP7430_1310085</name>
</gene>
<dbReference type="Proteomes" id="UP000234181">
    <property type="component" value="Unassembled WGS sequence"/>
</dbReference>
<dbReference type="Proteomes" id="UP000234166">
    <property type="component" value="Unassembled WGS sequence"/>
</dbReference>
<dbReference type="AlphaFoldDB" id="A0AB38DY92"/>
<protein>
    <submittedName>
        <fullName evidence="2">Uncharacterized protein</fullName>
    </submittedName>
</protein>
<evidence type="ECO:0000313" key="4">
    <source>
        <dbReference type="Proteomes" id="UP000234181"/>
    </source>
</evidence>
<sequence length="64" mass="7145">MRLWGRALWVHCAYWRATLFEKSTEYEAVHLELIVFESVPSPNPSPGGRGTTGPLFVAAADQNL</sequence>
<reference evidence="3 4" key="1">
    <citation type="submission" date="2017-10" db="EMBL/GenBank/DDBJ databases">
        <authorList>
            <person name="Regsiter A."/>
            <person name="William W."/>
        </authorList>
    </citation>
    <scope>NUCLEOTIDE SEQUENCE [LARGE SCALE GENOMIC DNA]</scope>
    <source>
        <strain evidence="1 4">CFBP6984</strain>
        <strain evidence="2 3">CFBP7430</strain>
    </source>
</reference>